<dbReference type="AlphaFoldDB" id="A0A843XRA2"/>
<feature type="region of interest" description="Disordered" evidence="4">
    <location>
        <begin position="1081"/>
        <end position="1124"/>
    </location>
</feature>
<feature type="region of interest" description="Disordered" evidence="4">
    <location>
        <begin position="304"/>
        <end position="355"/>
    </location>
</feature>
<evidence type="ECO:0000313" key="7">
    <source>
        <dbReference type="Proteomes" id="UP000652761"/>
    </source>
</evidence>
<comment type="similarity">
    <text evidence="2">Belongs to the lin-54 family.</text>
</comment>
<dbReference type="EMBL" id="NMUH01011022">
    <property type="protein sequence ID" value="MQM21427.1"/>
    <property type="molecule type" value="Genomic_DNA"/>
</dbReference>
<evidence type="ECO:0000256" key="2">
    <source>
        <dbReference type="ARBA" id="ARBA00007267"/>
    </source>
</evidence>
<dbReference type="InterPro" id="IPR033467">
    <property type="entry name" value="Tesmin/TSO1-like_CXC"/>
</dbReference>
<dbReference type="OrthoDB" id="6283463at2759"/>
<keyword evidence="7" id="KW-1185">Reference proteome</keyword>
<dbReference type="Proteomes" id="UP000652761">
    <property type="component" value="Unassembled WGS sequence"/>
</dbReference>
<dbReference type="PROSITE" id="PS51634">
    <property type="entry name" value="CRC"/>
    <property type="match status" value="1"/>
</dbReference>
<keyword evidence="3" id="KW-0539">Nucleus</keyword>
<dbReference type="Pfam" id="PF03638">
    <property type="entry name" value="TCR"/>
    <property type="match status" value="2"/>
</dbReference>
<dbReference type="GO" id="GO:0005634">
    <property type="term" value="C:nucleus"/>
    <property type="evidence" value="ECO:0007669"/>
    <property type="project" value="UniProtKB-SubCell"/>
</dbReference>
<evidence type="ECO:0000256" key="1">
    <source>
        <dbReference type="ARBA" id="ARBA00004123"/>
    </source>
</evidence>
<feature type="region of interest" description="Disordered" evidence="4">
    <location>
        <begin position="74"/>
        <end position="94"/>
    </location>
</feature>
<reference evidence="6" key="1">
    <citation type="submission" date="2017-07" db="EMBL/GenBank/DDBJ databases">
        <title>Taro Niue Genome Assembly and Annotation.</title>
        <authorList>
            <person name="Atibalentja N."/>
            <person name="Keating K."/>
            <person name="Fields C.J."/>
        </authorList>
    </citation>
    <scope>NUCLEOTIDE SEQUENCE</scope>
    <source>
        <strain evidence="6">Niue_2</strain>
        <tissue evidence="6">Leaf</tissue>
    </source>
</reference>
<feature type="domain" description="CRC" evidence="5">
    <location>
        <begin position="731"/>
        <end position="858"/>
    </location>
</feature>
<evidence type="ECO:0000256" key="4">
    <source>
        <dbReference type="SAM" id="MobiDB-lite"/>
    </source>
</evidence>
<dbReference type="PANTHER" id="PTHR46159:SF6">
    <property type="entry name" value="OS12G0605300 PROTEIN"/>
    <property type="match status" value="1"/>
</dbReference>
<feature type="region of interest" description="Disordered" evidence="4">
    <location>
        <begin position="1"/>
        <end position="60"/>
    </location>
</feature>
<dbReference type="GO" id="GO:0003700">
    <property type="term" value="F:DNA-binding transcription factor activity"/>
    <property type="evidence" value="ECO:0007669"/>
    <property type="project" value="InterPro"/>
</dbReference>
<accession>A0A843XRA2</accession>
<feature type="non-terminal residue" evidence="6">
    <location>
        <position position="1124"/>
    </location>
</feature>
<dbReference type="PANTHER" id="PTHR46159">
    <property type="entry name" value="PROTEIN TESMIN/TSO1-LIKE CXC 2"/>
    <property type="match status" value="1"/>
</dbReference>
<evidence type="ECO:0000259" key="5">
    <source>
        <dbReference type="PROSITE" id="PS51634"/>
    </source>
</evidence>
<feature type="compositionally biased region" description="Basic residues" evidence="4">
    <location>
        <begin position="45"/>
        <end position="54"/>
    </location>
</feature>
<comment type="subcellular location">
    <subcellularLocation>
        <location evidence="1">Nucleus</location>
    </subcellularLocation>
</comment>
<name>A0A843XRA2_COLES</name>
<feature type="compositionally biased region" description="Polar residues" evidence="4">
    <location>
        <begin position="306"/>
        <end position="323"/>
    </location>
</feature>
<protein>
    <recommendedName>
        <fullName evidence="5">CRC domain-containing protein</fullName>
    </recommendedName>
</protein>
<proteinExistence type="inferred from homology"/>
<dbReference type="InterPro" id="IPR044522">
    <property type="entry name" value="TSO1-like"/>
</dbReference>
<sequence>MGFSVVSDVPAHGHLRGYAPHSEEEKKEGKRSERERDGLQLDHRQRPHCRRKNPHEHVEGAPLPLLGLRCRLPSMDSPESAKPGPAFPAADAAAPSSSPTVVQVAATEHVGGCVVELLALTASFWGGRIDGNRDSPFFTYVSNLSPIKTVNDGCAPSAFRELNFPSPSPVFTSPHANPIRRGNLLKRCQYASPESGKFTLKYAGSIKQISENMSLFGSNSCLSTNASVPCIMKDSECEFPIQLQSCSSPSGCVDEFLADPMEDSIDSCGPSNLCSDQAAQLPQHSQDRYATDSAHTSACDLLQDAETGNNISKKTTSNPNPHNKNMKEGRSKAQERLTEDSSVKNNPSISVADEDHMIDERSLNQCSEPQFLRANDLKKVDKHEEIIADLPGYQNSLDQNANDESYMVPKSGEGDTQGQREEKINFPLDHSRIGLELDHTPNMQAESVKVVPLDNNQHDICGASCNTSAENVISYGRGGFSSKLRSDGCQYQRAMCKRLEFDSGPSSLENLNSSHAESAKIMEASQSVTLSGHALSRSSSHLNQKSQPHMEIGRSIRKNRSSLVSTVPRPSGIGLHLNSVVNVVAMNVHVNVQSEMDLEKDNLSAGGEIELCCSSHQRIISDSKICLASLSSIEDVSAKFGVDSHCLVNASGNIDNDQQGNQAMAVLSSSSGPLSHVNPNPLKSTVQSEFLDCCIAPCNVKLLSAEDACESEELSETSPRKKRKKASEDGGCKRCNCKKSKCLKLYCDCFAAGVYCADACACQGCLNRPEYEDTVLETRQQIESRNPLAFAPKVVVRAAEVTQTSGEDNKGINPTSARHKRGCNCKRSQCLKKYCECFQAKVGCSFGCRCEGCKNSYGKKDGVEVVETEHVKIKDERCKNNPPDCTDVVDIRGEKLNSDKLLGHLSPFTPLQDSNNGGNVSKTHYAARRYLSSPESSAAAIFPHGTSQGTLTNSGDTNRLVKAREGNSGQCLHSKELEVHDADGVDPSLPKWERLAERCNLRLLSSSSPSEPTERKHCLQAPIFQGSGRVSVGSLLWHNSPITPMPHFGESRLSLESCSDSEPLNALEDDTPDILRDACVPGKAPKMNSPNKKRVSPPHKQVHEIKTSSSTIGGLLEEAGEFSQ</sequence>
<organism evidence="6 7">
    <name type="scientific">Colocasia esculenta</name>
    <name type="common">Wild taro</name>
    <name type="synonym">Arum esculentum</name>
    <dbReference type="NCBI Taxonomy" id="4460"/>
    <lineage>
        <taxon>Eukaryota</taxon>
        <taxon>Viridiplantae</taxon>
        <taxon>Streptophyta</taxon>
        <taxon>Embryophyta</taxon>
        <taxon>Tracheophyta</taxon>
        <taxon>Spermatophyta</taxon>
        <taxon>Magnoliopsida</taxon>
        <taxon>Liliopsida</taxon>
        <taxon>Araceae</taxon>
        <taxon>Aroideae</taxon>
        <taxon>Colocasieae</taxon>
        <taxon>Colocasia</taxon>
    </lineage>
</organism>
<feature type="compositionally biased region" description="Basic and acidic residues" evidence="4">
    <location>
        <begin position="325"/>
        <end position="342"/>
    </location>
</feature>
<dbReference type="SMART" id="SM01114">
    <property type="entry name" value="CXC"/>
    <property type="match status" value="2"/>
</dbReference>
<evidence type="ECO:0000313" key="6">
    <source>
        <dbReference type="EMBL" id="MQM21427.1"/>
    </source>
</evidence>
<dbReference type="InterPro" id="IPR005172">
    <property type="entry name" value="CRC"/>
</dbReference>
<evidence type="ECO:0000256" key="3">
    <source>
        <dbReference type="ARBA" id="ARBA00023242"/>
    </source>
</evidence>
<feature type="compositionally biased region" description="Basic and acidic residues" evidence="4">
    <location>
        <begin position="21"/>
        <end position="44"/>
    </location>
</feature>
<comment type="caution">
    <text evidence="6">The sequence shown here is derived from an EMBL/GenBank/DDBJ whole genome shotgun (WGS) entry which is preliminary data.</text>
</comment>
<gene>
    <name evidence="6" type="ORF">Taro_054469</name>
</gene>
<feature type="compositionally biased region" description="Low complexity" evidence="4">
    <location>
        <begin position="81"/>
        <end position="94"/>
    </location>
</feature>